<protein>
    <recommendedName>
        <fullName evidence="4">threonine ammonia-lyase</fullName>
        <ecNumber evidence="4">4.3.1.19</ecNumber>
    </recommendedName>
    <alternativeName>
        <fullName evidence="8">Threonine deaminase</fullName>
    </alternativeName>
</protein>
<dbReference type="EC" id="4.3.1.19" evidence="4"/>
<evidence type="ECO:0000256" key="8">
    <source>
        <dbReference type="ARBA" id="ARBA00031427"/>
    </source>
</evidence>
<dbReference type="CDD" id="cd01562">
    <property type="entry name" value="Thr-dehyd"/>
    <property type="match status" value="1"/>
</dbReference>
<evidence type="ECO:0000256" key="5">
    <source>
        <dbReference type="ARBA" id="ARBA00022898"/>
    </source>
</evidence>
<dbReference type="Pfam" id="PF00291">
    <property type="entry name" value="PALP"/>
    <property type="match status" value="1"/>
</dbReference>
<comment type="function">
    <text evidence="7">Catalyzes the anaerobic formation of alpha-ketobutyrate and ammonia from threonine in a two-step reaction. The first step involved a dehydration of threonine and a production of enamine intermediates (aminocrotonate), which tautomerizes to its imine form (iminobutyrate). Both intermediates are unstable and short-lived. The second step is the nonenzymatic hydrolysis of the enamine/imine intermediates to form 2-ketobutyrate and free ammonia. In the low water environment of the cell, the second step is accelerated by RidA.</text>
</comment>
<dbReference type="GO" id="GO:0070179">
    <property type="term" value="P:D-serine biosynthetic process"/>
    <property type="evidence" value="ECO:0007669"/>
    <property type="project" value="TreeGrafter"/>
</dbReference>
<dbReference type="InterPro" id="IPR036052">
    <property type="entry name" value="TrpB-like_PALP_sf"/>
</dbReference>
<dbReference type="OrthoDB" id="9811476at2"/>
<proteinExistence type="inferred from homology"/>
<dbReference type="GO" id="GO:0004794">
    <property type="term" value="F:threonine deaminase activity"/>
    <property type="evidence" value="ECO:0007669"/>
    <property type="project" value="UniProtKB-EC"/>
</dbReference>
<dbReference type="FunFam" id="3.40.50.1100:FF:000007">
    <property type="entry name" value="L-threonine dehydratase catabolic TdcB"/>
    <property type="match status" value="1"/>
</dbReference>
<feature type="domain" description="Tryptophan synthase beta chain-like PALP" evidence="9">
    <location>
        <begin position="23"/>
        <end position="306"/>
    </location>
</feature>
<dbReference type="GO" id="GO:0000287">
    <property type="term" value="F:magnesium ion binding"/>
    <property type="evidence" value="ECO:0007669"/>
    <property type="project" value="TreeGrafter"/>
</dbReference>
<dbReference type="GO" id="GO:0030170">
    <property type="term" value="F:pyridoxal phosphate binding"/>
    <property type="evidence" value="ECO:0007669"/>
    <property type="project" value="TreeGrafter"/>
</dbReference>
<dbReference type="GO" id="GO:0030378">
    <property type="term" value="F:serine racemase activity"/>
    <property type="evidence" value="ECO:0007669"/>
    <property type="project" value="TreeGrafter"/>
</dbReference>
<keyword evidence="5" id="KW-0663">Pyridoxal phosphate</keyword>
<name>A0A2T6AZV7_9BACL</name>
<evidence type="ECO:0000256" key="6">
    <source>
        <dbReference type="ARBA" id="ARBA00023239"/>
    </source>
</evidence>
<organism evidence="10 11">
    <name type="scientific">Melghirimyces profundicolus</name>
    <dbReference type="NCBI Taxonomy" id="1242148"/>
    <lineage>
        <taxon>Bacteria</taxon>
        <taxon>Bacillati</taxon>
        <taxon>Bacillota</taxon>
        <taxon>Bacilli</taxon>
        <taxon>Bacillales</taxon>
        <taxon>Thermoactinomycetaceae</taxon>
        <taxon>Melghirimyces</taxon>
    </lineage>
</organism>
<evidence type="ECO:0000256" key="7">
    <source>
        <dbReference type="ARBA" id="ARBA00025527"/>
    </source>
</evidence>
<dbReference type="AlphaFoldDB" id="A0A2T6AZV7"/>
<evidence type="ECO:0000256" key="3">
    <source>
        <dbReference type="ARBA" id="ARBA00010869"/>
    </source>
</evidence>
<keyword evidence="6" id="KW-0456">Lyase</keyword>
<evidence type="ECO:0000256" key="4">
    <source>
        <dbReference type="ARBA" id="ARBA00012096"/>
    </source>
</evidence>
<dbReference type="Proteomes" id="UP000244240">
    <property type="component" value="Unassembled WGS sequence"/>
</dbReference>
<gene>
    <name evidence="10" type="ORF">C8P63_14111</name>
</gene>
<comment type="similarity">
    <text evidence="3">Belongs to the serine/threonine dehydratase family.</text>
</comment>
<dbReference type="FunFam" id="3.40.50.1100:FF:000005">
    <property type="entry name" value="Threonine dehydratase catabolic"/>
    <property type="match status" value="1"/>
</dbReference>
<accession>A0A2T6AZV7</accession>
<sequence>MNLPLNFHDVLEAGERLKGVCHTTPVVTSRTLNHRVGGDVFLKCENLQRAGAFKFRGAYHAISRLTDEEKKRGVIAFSSGNHAQAVALASRLSEVPAVLCMPEDAPRVKVEATRGYGAELVFYDRFTEDREEVAARLAEERGLTLIPPYDHPHIMAGAGTAALELLREVPGLDAVITPVGGGGLLSGTCIAAKNCSPDIRLFGVEPENADDTRRSLASGKRVKIPAPRTLADGLRITVPGKLTFPVIREHAESILTVTEEEIRDALRFALFRLKLVVEPSAAVPLAALLCRRLPQDLQRIGVILSGGNIDPGVLAELGS</sequence>
<evidence type="ECO:0000256" key="1">
    <source>
        <dbReference type="ARBA" id="ARBA00001274"/>
    </source>
</evidence>
<reference evidence="10 11" key="1">
    <citation type="submission" date="2018-04" db="EMBL/GenBank/DDBJ databases">
        <title>Genomic Encyclopedia of Archaeal and Bacterial Type Strains, Phase II (KMG-II): from individual species to whole genera.</title>
        <authorList>
            <person name="Goeker M."/>
        </authorList>
    </citation>
    <scope>NUCLEOTIDE SEQUENCE [LARGE SCALE GENOMIC DNA]</scope>
    <source>
        <strain evidence="10 11">DSM 45787</strain>
    </source>
</reference>
<comment type="catalytic activity">
    <reaction evidence="1">
        <text>L-threonine = 2-oxobutanoate + NH4(+)</text>
        <dbReference type="Rhea" id="RHEA:22108"/>
        <dbReference type="ChEBI" id="CHEBI:16763"/>
        <dbReference type="ChEBI" id="CHEBI:28938"/>
        <dbReference type="ChEBI" id="CHEBI:57926"/>
        <dbReference type="EC" id="4.3.1.19"/>
    </reaction>
</comment>
<evidence type="ECO:0000259" key="9">
    <source>
        <dbReference type="Pfam" id="PF00291"/>
    </source>
</evidence>
<dbReference type="RefSeq" id="WP_108026509.1">
    <property type="nucleotide sequence ID" value="NZ_QBKR01000041.1"/>
</dbReference>
<dbReference type="PANTHER" id="PTHR43050">
    <property type="entry name" value="SERINE / THREONINE RACEMASE FAMILY MEMBER"/>
    <property type="match status" value="1"/>
</dbReference>
<evidence type="ECO:0000313" key="10">
    <source>
        <dbReference type="EMBL" id="PTX49348.1"/>
    </source>
</evidence>
<dbReference type="SUPFAM" id="SSF53686">
    <property type="entry name" value="Tryptophan synthase beta subunit-like PLP-dependent enzymes"/>
    <property type="match status" value="1"/>
</dbReference>
<dbReference type="GO" id="GO:0005524">
    <property type="term" value="F:ATP binding"/>
    <property type="evidence" value="ECO:0007669"/>
    <property type="project" value="TreeGrafter"/>
</dbReference>
<dbReference type="PANTHER" id="PTHR43050:SF1">
    <property type="entry name" value="SERINE RACEMASE"/>
    <property type="match status" value="1"/>
</dbReference>
<dbReference type="InterPro" id="IPR001926">
    <property type="entry name" value="TrpB-like_PALP"/>
</dbReference>
<comment type="cofactor">
    <cofactor evidence="2">
        <name>pyridoxal 5'-phosphate</name>
        <dbReference type="ChEBI" id="CHEBI:597326"/>
    </cofactor>
</comment>
<comment type="caution">
    <text evidence="10">The sequence shown here is derived from an EMBL/GenBank/DDBJ whole genome shotgun (WGS) entry which is preliminary data.</text>
</comment>
<keyword evidence="11" id="KW-1185">Reference proteome</keyword>
<dbReference type="Gene3D" id="3.40.50.1100">
    <property type="match status" value="2"/>
</dbReference>
<dbReference type="EMBL" id="QBKR01000041">
    <property type="protein sequence ID" value="PTX49348.1"/>
    <property type="molecule type" value="Genomic_DNA"/>
</dbReference>
<evidence type="ECO:0000256" key="2">
    <source>
        <dbReference type="ARBA" id="ARBA00001933"/>
    </source>
</evidence>
<dbReference type="GO" id="GO:0003941">
    <property type="term" value="F:L-serine ammonia-lyase activity"/>
    <property type="evidence" value="ECO:0007669"/>
    <property type="project" value="TreeGrafter"/>
</dbReference>
<dbReference type="GO" id="GO:0018114">
    <property type="term" value="F:threonine racemase activity"/>
    <property type="evidence" value="ECO:0007669"/>
    <property type="project" value="TreeGrafter"/>
</dbReference>
<evidence type="ECO:0000313" key="11">
    <source>
        <dbReference type="Proteomes" id="UP000244240"/>
    </source>
</evidence>